<evidence type="ECO:0000256" key="1">
    <source>
        <dbReference type="SAM" id="MobiDB-lite"/>
    </source>
</evidence>
<gene>
    <name evidence="3" type="ORF">KCG44_12455</name>
</gene>
<accession>A0ABS6SH70</accession>
<sequence>MKFTIYALLSVSTMIPVASVAACEFHGAGGFRFSPFAQMDMMAQRAEPAGPMSTPVDAAAAAAVDEAPVRRAPVWSRDVTTESAPVRGALFQDEGVRGQGSRYDAGDGSDDY</sequence>
<keyword evidence="2" id="KW-0732">Signal</keyword>
<evidence type="ECO:0000313" key="3">
    <source>
        <dbReference type="EMBL" id="MBV7257595.1"/>
    </source>
</evidence>
<dbReference type="Proteomes" id="UP000722336">
    <property type="component" value="Unassembled WGS sequence"/>
</dbReference>
<evidence type="ECO:0000256" key="2">
    <source>
        <dbReference type="SAM" id="SignalP"/>
    </source>
</evidence>
<dbReference type="EMBL" id="JAGSPA010000004">
    <property type="protein sequence ID" value="MBV7257595.1"/>
    <property type="molecule type" value="Genomic_DNA"/>
</dbReference>
<comment type="caution">
    <text evidence="3">The sequence shown here is derived from an EMBL/GenBank/DDBJ whole genome shotgun (WGS) entry which is preliminary data.</text>
</comment>
<feature type="signal peptide" evidence="2">
    <location>
        <begin position="1"/>
        <end position="21"/>
    </location>
</feature>
<evidence type="ECO:0008006" key="5">
    <source>
        <dbReference type="Google" id="ProtNLM"/>
    </source>
</evidence>
<organism evidence="3 4">
    <name type="scientific">Pacificimonas pallii</name>
    <dbReference type="NCBI Taxonomy" id="2827236"/>
    <lineage>
        <taxon>Bacteria</taxon>
        <taxon>Pseudomonadati</taxon>
        <taxon>Pseudomonadota</taxon>
        <taxon>Alphaproteobacteria</taxon>
        <taxon>Sphingomonadales</taxon>
        <taxon>Sphingosinicellaceae</taxon>
        <taxon>Pacificimonas</taxon>
    </lineage>
</organism>
<proteinExistence type="predicted"/>
<feature type="region of interest" description="Disordered" evidence="1">
    <location>
        <begin position="86"/>
        <end position="112"/>
    </location>
</feature>
<dbReference type="PROSITE" id="PS51257">
    <property type="entry name" value="PROKAR_LIPOPROTEIN"/>
    <property type="match status" value="1"/>
</dbReference>
<dbReference type="RefSeq" id="WP_218446436.1">
    <property type="nucleotide sequence ID" value="NZ_JAGSPA010000004.1"/>
</dbReference>
<keyword evidence="4" id="KW-1185">Reference proteome</keyword>
<protein>
    <recommendedName>
        <fullName evidence="5">Lipoprotein</fullName>
    </recommendedName>
</protein>
<reference evidence="3 4" key="1">
    <citation type="submission" date="2021-04" db="EMBL/GenBank/DDBJ databases">
        <authorList>
            <person name="Pira H."/>
            <person name="Risdian C."/>
            <person name="Wink J."/>
        </authorList>
    </citation>
    <scope>NUCLEOTIDE SEQUENCE [LARGE SCALE GENOMIC DNA]</scope>
    <source>
        <strain evidence="3 4">WHA3</strain>
    </source>
</reference>
<feature type="chain" id="PRO_5045409710" description="Lipoprotein" evidence="2">
    <location>
        <begin position="22"/>
        <end position="112"/>
    </location>
</feature>
<name>A0ABS6SH70_9SPHN</name>
<evidence type="ECO:0000313" key="4">
    <source>
        <dbReference type="Proteomes" id="UP000722336"/>
    </source>
</evidence>